<evidence type="ECO:0000313" key="2">
    <source>
        <dbReference type="Proteomes" id="UP000050416"/>
    </source>
</evidence>
<reference evidence="1 2" key="1">
    <citation type="submission" date="2015-09" db="EMBL/GenBank/DDBJ databases">
        <title>Identification and resolution of microdiversity through metagenomic sequencing of parallel consortia.</title>
        <authorList>
            <person name="Nelson W.C."/>
            <person name="Romine M.F."/>
            <person name="Lindemann S.R."/>
        </authorList>
    </citation>
    <scope>NUCLEOTIDE SEQUENCE [LARGE SCALE GENOMIC DNA]</scope>
    <source>
        <strain evidence="1">HL-55</strain>
    </source>
</reference>
<protein>
    <submittedName>
        <fullName evidence="1">Putative nucleic acid-binding protein, contains PIN domain</fullName>
    </submittedName>
</protein>
<dbReference type="PATRIC" id="fig|1305731.5.peg.1304"/>
<sequence length="161" mass="18027">MSLFDASSIIYAWDNYPPELFPPLWDWLEEELANQSLVIPSVALEEVNKKTPECADWLKRNDITVLPLTSEILAESIRIKHLLGIEEDQYHPKGVGENDIFIIATASVNGLTLISDEGRQFGKPEILAKYKIPAVCELPEVGVTCINFLQLIRNSGAVFKS</sequence>
<dbReference type="AlphaFoldDB" id="A0A0P7YBL4"/>
<gene>
    <name evidence="1" type="ORF">HLUCCX14_14140</name>
</gene>
<dbReference type="SUPFAM" id="SSF88723">
    <property type="entry name" value="PIN domain-like"/>
    <property type="match status" value="1"/>
</dbReference>
<dbReference type="Pfam" id="PF14367">
    <property type="entry name" value="DUF4411"/>
    <property type="match status" value="1"/>
</dbReference>
<accession>A0A0P7YBL4</accession>
<organism evidence="1 2">
    <name type="scientific">Marinobacter excellens HL-55</name>
    <dbReference type="NCBI Taxonomy" id="1305731"/>
    <lineage>
        <taxon>Bacteria</taxon>
        <taxon>Pseudomonadati</taxon>
        <taxon>Pseudomonadota</taxon>
        <taxon>Gammaproteobacteria</taxon>
        <taxon>Pseudomonadales</taxon>
        <taxon>Marinobacteraceae</taxon>
        <taxon>Marinobacter</taxon>
    </lineage>
</organism>
<comment type="caution">
    <text evidence="1">The sequence shown here is derived from an EMBL/GenBank/DDBJ whole genome shotgun (WGS) entry which is preliminary data.</text>
</comment>
<dbReference type="InterPro" id="IPR016541">
    <property type="entry name" value="UCP008505"/>
</dbReference>
<name>A0A0P7YBL4_9GAMM</name>
<dbReference type="Gene3D" id="3.40.50.1010">
    <property type="entry name" value="5'-nuclease"/>
    <property type="match status" value="1"/>
</dbReference>
<dbReference type="STRING" id="1305731.GCA_000934705_00750"/>
<proteinExistence type="predicted"/>
<dbReference type="OrthoDB" id="8894474at2"/>
<dbReference type="EMBL" id="LJZQ01000025">
    <property type="protein sequence ID" value="KPQ27645.1"/>
    <property type="molecule type" value="Genomic_DNA"/>
</dbReference>
<evidence type="ECO:0000313" key="1">
    <source>
        <dbReference type="EMBL" id="KPQ27645.1"/>
    </source>
</evidence>
<dbReference type="Proteomes" id="UP000050416">
    <property type="component" value="Unassembled WGS sequence"/>
</dbReference>
<dbReference type="InterPro" id="IPR029060">
    <property type="entry name" value="PIN-like_dom_sf"/>
</dbReference>